<dbReference type="AlphaFoldDB" id="A0AAV4FLM7"/>
<accession>A0AAV4FLM7</accession>
<organism evidence="2 3">
    <name type="scientific">Elysia marginata</name>
    <dbReference type="NCBI Taxonomy" id="1093978"/>
    <lineage>
        <taxon>Eukaryota</taxon>
        <taxon>Metazoa</taxon>
        <taxon>Spiralia</taxon>
        <taxon>Lophotrochozoa</taxon>
        <taxon>Mollusca</taxon>
        <taxon>Gastropoda</taxon>
        <taxon>Heterobranchia</taxon>
        <taxon>Euthyneura</taxon>
        <taxon>Panpulmonata</taxon>
        <taxon>Sacoglossa</taxon>
        <taxon>Placobranchoidea</taxon>
        <taxon>Plakobranchidae</taxon>
        <taxon>Elysia</taxon>
    </lineage>
</organism>
<reference evidence="2 3" key="1">
    <citation type="journal article" date="2021" name="Elife">
        <title>Chloroplast acquisition without the gene transfer in kleptoplastic sea slugs, Plakobranchus ocellatus.</title>
        <authorList>
            <person name="Maeda T."/>
            <person name="Takahashi S."/>
            <person name="Yoshida T."/>
            <person name="Shimamura S."/>
            <person name="Takaki Y."/>
            <person name="Nagai Y."/>
            <person name="Toyoda A."/>
            <person name="Suzuki Y."/>
            <person name="Arimoto A."/>
            <person name="Ishii H."/>
            <person name="Satoh N."/>
            <person name="Nishiyama T."/>
            <person name="Hasebe M."/>
            <person name="Maruyama T."/>
            <person name="Minagawa J."/>
            <person name="Obokata J."/>
            <person name="Shigenobu S."/>
        </authorList>
    </citation>
    <scope>NUCLEOTIDE SEQUENCE [LARGE SCALE GENOMIC DNA]</scope>
</reference>
<feature type="non-terminal residue" evidence="2">
    <location>
        <position position="67"/>
    </location>
</feature>
<keyword evidence="3" id="KW-1185">Reference proteome</keyword>
<dbReference type="Proteomes" id="UP000762676">
    <property type="component" value="Unassembled WGS sequence"/>
</dbReference>
<comment type="caution">
    <text evidence="2">The sequence shown here is derived from an EMBL/GenBank/DDBJ whole genome shotgun (WGS) entry which is preliminary data.</text>
</comment>
<feature type="compositionally biased region" description="Basic and acidic residues" evidence="1">
    <location>
        <begin position="10"/>
        <end position="22"/>
    </location>
</feature>
<evidence type="ECO:0000313" key="3">
    <source>
        <dbReference type="Proteomes" id="UP000762676"/>
    </source>
</evidence>
<dbReference type="EMBL" id="BMAT01011491">
    <property type="protein sequence ID" value="GFR73755.1"/>
    <property type="molecule type" value="Genomic_DNA"/>
</dbReference>
<name>A0AAV4FLM7_9GAST</name>
<sequence>MDVESSYVDVLKETKQQKDSHPKQQPQQHSVDLEDDFVVVEKDGIIVLVEKDGMNASCNYEACGERR</sequence>
<feature type="region of interest" description="Disordered" evidence="1">
    <location>
        <begin position="1"/>
        <end position="34"/>
    </location>
</feature>
<protein>
    <submittedName>
        <fullName evidence="2">Uncharacterized protein</fullName>
    </submittedName>
</protein>
<evidence type="ECO:0000256" key="1">
    <source>
        <dbReference type="SAM" id="MobiDB-lite"/>
    </source>
</evidence>
<proteinExistence type="predicted"/>
<gene>
    <name evidence="2" type="ORF">ElyMa_005737700</name>
</gene>
<evidence type="ECO:0000313" key="2">
    <source>
        <dbReference type="EMBL" id="GFR73755.1"/>
    </source>
</evidence>